<comment type="subcellular location">
    <subcellularLocation>
        <location evidence="1">Periplasm</location>
    </subcellularLocation>
</comment>
<protein>
    <recommendedName>
        <fullName evidence="4">sn-glycerol-3-phosphate-binding periplasmic protein UgpB</fullName>
    </recommendedName>
</protein>
<keyword evidence="5" id="KW-0813">Transport</keyword>
<dbReference type="GO" id="GO:0042597">
    <property type="term" value="C:periplasmic space"/>
    <property type="evidence" value="ECO:0007669"/>
    <property type="project" value="UniProtKB-SubCell"/>
</dbReference>
<keyword evidence="6 8" id="KW-0732">Signal</keyword>
<dbReference type="AlphaFoldDB" id="A0A845B6B2"/>
<keyword evidence="10" id="KW-1185">Reference proteome</keyword>
<comment type="function">
    <text evidence="7">Part of the ABC transporter complex UgpBAEC involved in sn-glycerol-3-phosphate (G3P) import. Binds G3P.</text>
</comment>
<evidence type="ECO:0000256" key="8">
    <source>
        <dbReference type="SAM" id="SignalP"/>
    </source>
</evidence>
<evidence type="ECO:0000256" key="1">
    <source>
        <dbReference type="ARBA" id="ARBA00004418"/>
    </source>
</evidence>
<gene>
    <name evidence="9" type="ORF">E0493_02410</name>
</gene>
<dbReference type="PANTHER" id="PTHR43649:SF31">
    <property type="entry name" value="SN-GLYCEROL-3-PHOSPHATE-BINDING PERIPLASMIC PROTEIN UGPB"/>
    <property type="match status" value="1"/>
</dbReference>
<feature type="chain" id="PRO_5032946320" description="sn-glycerol-3-phosphate-binding periplasmic protein UgpB" evidence="8">
    <location>
        <begin position="24"/>
        <end position="446"/>
    </location>
</feature>
<organism evidence="9 10">
    <name type="scientific">Teichococcus coralli</name>
    <dbReference type="NCBI Taxonomy" id="2545983"/>
    <lineage>
        <taxon>Bacteria</taxon>
        <taxon>Pseudomonadati</taxon>
        <taxon>Pseudomonadota</taxon>
        <taxon>Alphaproteobacteria</taxon>
        <taxon>Acetobacterales</taxon>
        <taxon>Roseomonadaceae</taxon>
        <taxon>Roseomonas</taxon>
    </lineage>
</organism>
<dbReference type="Pfam" id="PF13416">
    <property type="entry name" value="SBP_bac_8"/>
    <property type="match status" value="1"/>
</dbReference>
<dbReference type="InterPro" id="IPR050490">
    <property type="entry name" value="Bact_solute-bd_prot1"/>
</dbReference>
<evidence type="ECO:0000256" key="3">
    <source>
        <dbReference type="ARBA" id="ARBA00011557"/>
    </source>
</evidence>
<dbReference type="SUPFAM" id="SSF53850">
    <property type="entry name" value="Periplasmic binding protein-like II"/>
    <property type="match status" value="1"/>
</dbReference>
<dbReference type="OrthoDB" id="9762335at2"/>
<evidence type="ECO:0000313" key="10">
    <source>
        <dbReference type="Proteomes" id="UP000460715"/>
    </source>
</evidence>
<comment type="similarity">
    <text evidence="2">Belongs to the bacterial solute-binding protein 1 family.</text>
</comment>
<evidence type="ECO:0000256" key="6">
    <source>
        <dbReference type="ARBA" id="ARBA00022729"/>
    </source>
</evidence>
<dbReference type="RefSeq" id="WP_160935329.1">
    <property type="nucleotide sequence ID" value="NZ_SNVJ01000002.1"/>
</dbReference>
<evidence type="ECO:0000256" key="7">
    <source>
        <dbReference type="ARBA" id="ARBA00034473"/>
    </source>
</evidence>
<proteinExistence type="inferred from homology"/>
<name>A0A845B6B2_9PROT</name>
<sequence length="446" mass="49632">MKFRLTALAAGLALTLGAPDARAQQRQNFTFWYGLTGQLSDVVQEVCKRFNNSQDRYQITCTSQGDYAKALQNTIAAFRAGEQPTVVQVYDIGTADLMLSGQYLPARELMSEQSHEVDWSNYIAPIAAYYANSKGEMLSFPFNSSTAVMYWHRGEGRKVGFENPPATWEELHKALVALKQAGSQCPMSMDFDSWALFEQFTAAHNIPVASKDNGYGGLDAEYVFDSQPLVKQHLNNLLNWYQDGLVKVRTAESGQNVIASFASGDCAVTFGSIASHQTVRLTAKEGLDWTPALLPVYAGHERYNTRVGGASLWALKGRPQAEYKGAAAFFAFLATPESEEFWSTRTGYVPVTRAGYERMKDEGFFERPENVGREVAMQSLLLREPTPLTKGLRLGNLTQFRAAYANEMQAAFAGQKTMDQALASLQEQGNQLLRRFQQTYRSKTLP</sequence>
<evidence type="ECO:0000313" key="9">
    <source>
        <dbReference type="EMBL" id="MXP62205.1"/>
    </source>
</evidence>
<dbReference type="InterPro" id="IPR006059">
    <property type="entry name" value="SBP"/>
</dbReference>
<dbReference type="Proteomes" id="UP000460715">
    <property type="component" value="Unassembled WGS sequence"/>
</dbReference>
<feature type="signal peptide" evidence="8">
    <location>
        <begin position="1"/>
        <end position="23"/>
    </location>
</feature>
<comment type="subunit">
    <text evidence="3">The complex is composed of two ATP-binding proteins (UgpC), two transmembrane proteins (UgpA and UgpE) and a solute-binding protein (UgpB).</text>
</comment>
<comment type="caution">
    <text evidence="9">The sequence shown here is derived from an EMBL/GenBank/DDBJ whole genome shotgun (WGS) entry which is preliminary data.</text>
</comment>
<dbReference type="EMBL" id="SNVJ01000002">
    <property type="protein sequence ID" value="MXP62205.1"/>
    <property type="molecule type" value="Genomic_DNA"/>
</dbReference>
<reference evidence="9 10" key="1">
    <citation type="submission" date="2019-03" db="EMBL/GenBank/DDBJ databases">
        <title>Roseomonas sp. a novel Roseomonas species isolated from Sea whip Gorgonian.</title>
        <authorList>
            <person name="Li F."/>
            <person name="Pan X."/>
            <person name="Huang S."/>
            <person name="Li Z."/>
            <person name="Meng B."/>
        </authorList>
    </citation>
    <scope>NUCLEOTIDE SEQUENCE [LARGE SCALE GENOMIC DNA]</scope>
    <source>
        <strain evidence="9 10">M0104</strain>
    </source>
</reference>
<dbReference type="Gene3D" id="3.40.190.10">
    <property type="entry name" value="Periplasmic binding protein-like II"/>
    <property type="match status" value="2"/>
</dbReference>
<evidence type="ECO:0000256" key="4">
    <source>
        <dbReference type="ARBA" id="ARBA00017470"/>
    </source>
</evidence>
<dbReference type="PANTHER" id="PTHR43649">
    <property type="entry name" value="ARABINOSE-BINDING PROTEIN-RELATED"/>
    <property type="match status" value="1"/>
</dbReference>
<accession>A0A845B6B2</accession>
<evidence type="ECO:0000256" key="5">
    <source>
        <dbReference type="ARBA" id="ARBA00022448"/>
    </source>
</evidence>
<evidence type="ECO:0000256" key="2">
    <source>
        <dbReference type="ARBA" id="ARBA00008520"/>
    </source>
</evidence>